<gene>
    <name evidence="9" type="primary">siaT_21</name>
    <name evidence="9" type="ORF">LA5096_02991</name>
</gene>
<feature type="transmembrane region" description="Helical" evidence="7">
    <location>
        <begin position="7"/>
        <end position="33"/>
    </location>
</feature>
<dbReference type="PANTHER" id="PTHR33362">
    <property type="entry name" value="SIALIC ACID TRAP TRANSPORTER PERMEASE PROTEIN SIAT-RELATED"/>
    <property type="match status" value="1"/>
</dbReference>
<dbReference type="PANTHER" id="PTHR33362:SF2">
    <property type="entry name" value="TRAP TRANSPORTER LARGE PERMEASE PROTEIN"/>
    <property type="match status" value="1"/>
</dbReference>
<keyword evidence="3 7" id="KW-0997">Cell inner membrane</keyword>
<dbReference type="PIRSF" id="PIRSF006066">
    <property type="entry name" value="HI0050"/>
    <property type="match status" value="1"/>
</dbReference>
<comment type="function">
    <text evidence="7">Part of the tripartite ATP-independent periplasmic (TRAP) transport system.</text>
</comment>
<sequence length="430" mass="45928">MIILGSIIIICGLLLLGVSVYIAFGAVLLFLAMTGGHDITGYLPAGYWKMNTLVLLAIPLFMIAGAIMEKGKIAAPLVALAELFIGHIKGGLSAAAVVASGIFGSISGSANATLTCIGGIMMPHLRKANYPEGLSAALIVSASPLGLLIPPSSSHILYAWVAQQSVLKAFLSTVFPGIILIVLLIVTNQFALRKYKDIRVTERPTDFVPEFKIQTRQALPALFMPLIILGGIYGGIMTPTEAAGVAVIYSIPIAIYVYRGLTWKSLINTLSDAGITIGVVMTMIFMVLIVSRFLIFEDIPTIAREMVFSVSENPIIILLMVNVVMILIGMLMDDISGLLLSTPLLLPIVQSVGVDPIHFAAILGVNLGMANVTPPTAPLLYLGAQITNTPVSKMLGPTFLFIFCAWLPTLVLTTFVPQLSLWLPNLLLSR</sequence>
<keyword evidence="2" id="KW-1003">Cell membrane</keyword>
<feature type="transmembrane region" description="Helical" evidence="7">
    <location>
        <begin position="399"/>
        <end position="423"/>
    </location>
</feature>
<feature type="transmembrane region" description="Helical" evidence="7">
    <location>
        <begin position="45"/>
        <end position="67"/>
    </location>
</feature>
<protein>
    <recommendedName>
        <fullName evidence="7">TRAP transporter large permease protein</fullName>
    </recommendedName>
</protein>
<evidence type="ECO:0000256" key="5">
    <source>
        <dbReference type="ARBA" id="ARBA00022989"/>
    </source>
</evidence>
<dbReference type="Proteomes" id="UP000049983">
    <property type="component" value="Unassembled WGS sequence"/>
</dbReference>
<feature type="domain" description="TRAP C4-dicarboxylate transport system permease DctM subunit" evidence="8">
    <location>
        <begin position="8"/>
        <end position="419"/>
    </location>
</feature>
<dbReference type="InterPro" id="IPR004681">
    <property type="entry name" value="TRAP_DctM"/>
</dbReference>
<dbReference type="STRING" id="311410.LA5095_01737"/>
<feature type="transmembrane region" description="Helical" evidence="7">
    <location>
        <begin position="102"/>
        <end position="122"/>
    </location>
</feature>
<evidence type="ECO:0000313" key="10">
    <source>
        <dbReference type="Proteomes" id="UP000049983"/>
    </source>
</evidence>
<evidence type="ECO:0000313" key="9">
    <source>
        <dbReference type="EMBL" id="CTQ71639.1"/>
    </source>
</evidence>
<organism evidence="9 10">
    <name type="scientific">Roseibium album</name>
    <dbReference type="NCBI Taxonomy" id="311410"/>
    <lineage>
        <taxon>Bacteria</taxon>
        <taxon>Pseudomonadati</taxon>
        <taxon>Pseudomonadota</taxon>
        <taxon>Alphaproteobacteria</taxon>
        <taxon>Hyphomicrobiales</taxon>
        <taxon>Stappiaceae</taxon>
        <taxon>Roseibium</taxon>
    </lineage>
</organism>
<keyword evidence="5 7" id="KW-1133">Transmembrane helix</keyword>
<feature type="transmembrane region" description="Helical" evidence="7">
    <location>
        <begin position="315"/>
        <end position="332"/>
    </location>
</feature>
<dbReference type="NCBIfam" id="TIGR00786">
    <property type="entry name" value="dctM"/>
    <property type="match status" value="1"/>
</dbReference>
<evidence type="ECO:0000256" key="7">
    <source>
        <dbReference type="RuleBase" id="RU369079"/>
    </source>
</evidence>
<feature type="transmembrane region" description="Helical" evidence="7">
    <location>
        <begin position="74"/>
        <end position="96"/>
    </location>
</feature>
<dbReference type="InterPro" id="IPR010656">
    <property type="entry name" value="DctM"/>
</dbReference>
<dbReference type="RefSeq" id="WP_055113936.1">
    <property type="nucleotide sequence ID" value="NZ_CANKXR010000008.1"/>
</dbReference>
<dbReference type="GO" id="GO:0022857">
    <property type="term" value="F:transmembrane transporter activity"/>
    <property type="evidence" value="ECO:0007669"/>
    <property type="project" value="UniProtKB-UniRule"/>
</dbReference>
<evidence type="ECO:0000256" key="4">
    <source>
        <dbReference type="ARBA" id="ARBA00022692"/>
    </source>
</evidence>
<dbReference type="GO" id="GO:0005886">
    <property type="term" value="C:plasma membrane"/>
    <property type="evidence" value="ECO:0007669"/>
    <property type="project" value="UniProtKB-SubCell"/>
</dbReference>
<keyword evidence="4 7" id="KW-0812">Transmembrane</keyword>
<dbReference type="GeneID" id="97670357"/>
<proteinExistence type="inferred from homology"/>
<keyword evidence="10" id="KW-1185">Reference proteome</keyword>
<evidence type="ECO:0000256" key="6">
    <source>
        <dbReference type="ARBA" id="ARBA00023136"/>
    </source>
</evidence>
<feature type="transmembrane region" description="Helical" evidence="7">
    <location>
        <begin position="134"/>
        <end position="160"/>
    </location>
</feature>
<keyword evidence="6 7" id="KW-0472">Membrane</keyword>
<evidence type="ECO:0000256" key="2">
    <source>
        <dbReference type="ARBA" id="ARBA00022475"/>
    </source>
</evidence>
<comment type="subunit">
    <text evidence="7">The complex comprises the extracytoplasmic solute receptor protein and the two transmembrane proteins.</text>
</comment>
<feature type="transmembrane region" description="Helical" evidence="7">
    <location>
        <begin position="166"/>
        <end position="186"/>
    </location>
</feature>
<dbReference type="OrthoDB" id="9790209at2"/>
<evidence type="ECO:0000259" key="8">
    <source>
        <dbReference type="Pfam" id="PF06808"/>
    </source>
</evidence>
<feature type="transmembrane region" description="Helical" evidence="7">
    <location>
        <begin position="242"/>
        <end position="261"/>
    </location>
</feature>
<evidence type="ECO:0000256" key="1">
    <source>
        <dbReference type="ARBA" id="ARBA00004429"/>
    </source>
</evidence>
<comment type="subcellular location">
    <subcellularLocation>
        <location evidence="1 7">Cell inner membrane</location>
        <topology evidence="1 7">Multi-pass membrane protein</topology>
    </subcellularLocation>
</comment>
<keyword evidence="7" id="KW-0813">Transport</keyword>
<evidence type="ECO:0000256" key="3">
    <source>
        <dbReference type="ARBA" id="ARBA00022519"/>
    </source>
</evidence>
<comment type="similarity">
    <text evidence="7">Belongs to the TRAP transporter large permease family.</text>
</comment>
<name>A0A0M7A7I1_9HYPH</name>
<reference evidence="10" key="1">
    <citation type="submission" date="2015-07" db="EMBL/GenBank/DDBJ databases">
        <authorList>
            <person name="Rodrigo-Torres Lidia"/>
            <person name="Arahal R.David."/>
        </authorList>
    </citation>
    <scope>NUCLEOTIDE SEQUENCE [LARGE SCALE GENOMIC DNA]</scope>
    <source>
        <strain evidence="10">CECT 5096</strain>
    </source>
</reference>
<dbReference type="AlphaFoldDB" id="A0A0M7A7I1"/>
<accession>A0A0M7A7I1</accession>
<feature type="transmembrane region" description="Helical" evidence="7">
    <location>
        <begin position="218"/>
        <end position="236"/>
    </location>
</feature>
<dbReference type="Pfam" id="PF06808">
    <property type="entry name" value="DctM"/>
    <property type="match status" value="1"/>
</dbReference>
<dbReference type="EMBL" id="CXWC01000010">
    <property type="protein sequence ID" value="CTQ71639.1"/>
    <property type="molecule type" value="Genomic_DNA"/>
</dbReference>
<feature type="transmembrane region" description="Helical" evidence="7">
    <location>
        <begin position="273"/>
        <end position="295"/>
    </location>
</feature>